<keyword evidence="2 3" id="KW-0012">Acyltransferase</keyword>
<evidence type="ECO:0000256" key="1">
    <source>
        <dbReference type="ARBA" id="ARBA00022679"/>
    </source>
</evidence>
<evidence type="ECO:0000256" key="2">
    <source>
        <dbReference type="ARBA" id="ARBA00023315"/>
    </source>
</evidence>
<dbReference type="PANTHER" id="PTHR31625">
    <property type="match status" value="1"/>
</dbReference>
<dbReference type="EMBL" id="AB026494">
    <property type="protein sequence ID" value="BAA93452.1"/>
    <property type="molecule type" value="mRNA"/>
</dbReference>
<dbReference type="Gene3D" id="3.30.559.10">
    <property type="entry name" value="Chloramphenicol acetyltransferase-like domain"/>
    <property type="match status" value="2"/>
</dbReference>
<dbReference type="InterPro" id="IPR023213">
    <property type="entry name" value="CAT-like_dom_sf"/>
</dbReference>
<protein>
    <submittedName>
        <fullName evidence="3">Acyltransferase homolog</fullName>
    </submittedName>
</protein>
<dbReference type="GO" id="GO:0016747">
    <property type="term" value="F:acyltransferase activity, transferring groups other than amino-acyl groups"/>
    <property type="evidence" value="ECO:0007669"/>
    <property type="project" value="UniProtKB-ARBA"/>
</dbReference>
<gene>
    <name evidence="3" type="primary">GAT106</name>
</gene>
<reference evidence="3" key="1">
    <citation type="submission" date="1999-04" db="EMBL/GenBank/DDBJ databases">
        <title>Molecular cloning and biochemical characteization of hydroxycinnmamoyl-CoA:anthocyanin 3-O-glucoside-6-O-hydroxycinnamoyltransferase from Perilla frutescens and diverse plant acyltransferase homologs.</title>
        <authorList>
            <person name="Yonekura-Sakakibara K."/>
            <person name="Tanaka Y."/>
            <person name="Fukuchi-Mizutani M."/>
            <person name="Fujiwara H."/>
            <person name="Fukui Y."/>
            <person name="Toshihiko A."/>
            <person name="Yamaguchi M."/>
            <person name="Kusumi T."/>
        </authorList>
    </citation>
    <scope>NUCLEOTIDE SEQUENCE</scope>
</reference>
<evidence type="ECO:0000313" key="3">
    <source>
        <dbReference type="EMBL" id="BAA93452.1"/>
    </source>
</evidence>
<name>Q9MBD5_GENTR</name>
<sequence length="479" mass="53669">MAGNSEDIKVLEKCRVAPPPDAVAEFTVPLSFFDMRWLISDAEHHLHFYRFRHPCPNSKFIISSIKSSLSLVLKHFLPLAGNLIWPVDSSDRMPELRYKKGDSVSLTIAESSMDFDYLAGDHQRDSYKFNDLIPQLPEPIVTSGDEVLPLFALQVTVFSNTGICIGRNLHQVLGDASSFLHFNKLWVLVDKSNGDSLKFLPLSSLPMYDRSVVQDPFHIRRKIYNERKLLKSQGTPTVLNPAISKDEVRATFILHPIDIMKLKKFISSKNRNLTGSSNYNLSTFTVTSALIWTCLSKSLDTVVREKVEEDKHAANLCAFINCRQRFAPPIPQNYFGNCIVPCMVGSTHEQLVGNEGLSVAATAIGDAIHKRLHDYEGILRGDWISPPRSTSAAPRSTLIYVVGSAQRNVHDFDADFGWGKLEKHESVSTNPSATLILISRSRRFKGALELGISLPKNRMDAFATIFTNFINSLHVRSPL</sequence>
<dbReference type="InterPro" id="IPR051504">
    <property type="entry name" value="Plant_metabolite_acyltrans"/>
</dbReference>
<proteinExistence type="evidence at transcript level"/>
<accession>Q9MBD5</accession>
<keyword evidence="1 3" id="KW-0808">Transferase</keyword>
<dbReference type="AlphaFoldDB" id="Q9MBD5"/>
<dbReference type="Pfam" id="PF02458">
    <property type="entry name" value="Transferase"/>
    <property type="match status" value="1"/>
</dbReference>
<dbReference type="SMR" id="Q9MBD5"/>
<organism evidence="3">
    <name type="scientific">Gentiana triflora</name>
    <name type="common">Clustered gentian</name>
    <dbReference type="NCBI Taxonomy" id="55190"/>
    <lineage>
        <taxon>Eukaryota</taxon>
        <taxon>Viridiplantae</taxon>
        <taxon>Streptophyta</taxon>
        <taxon>Embryophyta</taxon>
        <taxon>Tracheophyta</taxon>
        <taxon>Spermatophyta</taxon>
        <taxon>Magnoliopsida</taxon>
        <taxon>eudicotyledons</taxon>
        <taxon>Gunneridae</taxon>
        <taxon>Pentapetalae</taxon>
        <taxon>asterids</taxon>
        <taxon>lamiids</taxon>
        <taxon>Gentianales</taxon>
        <taxon>Gentianaceae</taxon>
        <taxon>Gentianeae</taxon>
        <taxon>Gentianinae</taxon>
        <taxon>Gentiana</taxon>
    </lineage>
</organism>